<gene>
    <name evidence="7 16" type="primary">rpoB</name>
</gene>
<dbReference type="InterPro" id="IPR037034">
    <property type="entry name" value="RNA_pol_Rpb2_2_sf"/>
</dbReference>
<dbReference type="InterPro" id="IPR037033">
    <property type="entry name" value="DNA-dir_RNAP_su2_hyb_sf"/>
</dbReference>
<evidence type="ECO:0000256" key="1">
    <source>
        <dbReference type="ARBA" id="ARBA00006835"/>
    </source>
</evidence>
<dbReference type="GO" id="GO:0003677">
    <property type="term" value="F:DNA binding"/>
    <property type="evidence" value="ECO:0007669"/>
    <property type="project" value="UniProtKB-UniRule"/>
</dbReference>
<dbReference type="InterPro" id="IPR007645">
    <property type="entry name" value="RNA_pol_Rpb2_3"/>
</dbReference>
<evidence type="ECO:0000256" key="8">
    <source>
        <dbReference type="RuleBase" id="RU363031"/>
    </source>
</evidence>
<dbReference type="GeneID" id="36960234"/>
<feature type="domain" description="DNA-directed RNA polymerase beta subunit external 1" evidence="15">
    <location>
        <begin position="872"/>
        <end position="938"/>
    </location>
</feature>
<evidence type="ECO:0000256" key="5">
    <source>
        <dbReference type="ARBA" id="ARBA00023163"/>
    </source>
</evidence>
<dbReference type="InterPro" id="IPR042107">
    <property type="entry name" value="DNA-dir_RNA_pol_bsu_ext_1_sf"/>
</dbReference>
<evidence type="ECO:0000256" key="2">
    <source>
        <dbReference type="ARBA" id="ARBA00022478"/>
    </source>
</evidence>
<dbReference type="PROSITE" id="PS01166">
    <property type="entry name" value="RNA_POL_BETA"/>
    <property type="match status" value="1"/>
</dbReference>
<name>A0A2U9NT57_9STRA</name>
<dbReference type="Pfam" id="PF04565">
    <property type="entry name" value="RNA_pol_Rpb2_3"/>
    <property type="match status" value="1"/>
</dbReference>
<dbReference type="InterPro" id="IPR007121">
    <property type="entry name" value="RNA_pol_bsu_CS"/>
</dbReference>
<accession>A0A2U9NT57</accession>
<dbReference type="Pfam" id="PF04560">
    <property type="entry name" value="RNA_pol_Rpb2_7"/>
    <property type="match status" value="1"/>
</dbReference>
<dbReference type="InterPro" id="IPR007642">
    <property type="entry name" value="RNA_pol_Rpb2_2"/>
</dbReference>
<evidence type="ECO:0000256" key="6">
    <source>
        <dbReference type="ARBA" id="ARBA00048552"/>
    </source>
</evidence>
<reference evidence="16" key="1">
    <citation type="journal article" date="2018" name="Adv. Bot. Res.">
        <title>Evolution of the Plastid Genomes in Diatoms.</title>
        <authorList>
            <person name="Yu M."/>
            <person name="Ashworth M.P."/>
            <person name="Hajrah N.H."/>
            <person name="Khiyami M.A."/>
            <person name="Sabir M.J."/>
            <person name="Alhebshi A.M."/>
            <person name="Al-Malki A.L."/>
            <person name="Sabir J.S.M."/>
            <person name="Theriot E.C."/>
            <person name="Jansen R.K."/>
        </authorList>
    </citation>
    <scope>NUCLEOTIDE SEQUENCE</scope>
</reference>
<dbReference type="InterPro" id="IPR015712">
    <property type="entry name" value="DNA-dir_RNA_pol_su2"/>
</dbReference>
<keyword evidence="4 7" id="KW-0548">Nucleotidyltransferase</keyword>
<protein>
    <recommendedName>
        <fullName evidence="7">DNA-directed RNA polymerase subunit beta</fullName>
        <ecNumber evidence="7">2.7.7.6</ecNumber>
    </recommendedName>
    <alternativeName>
        <fullName evidence="7">PEP</fullName>
    </alternativeName>
    <alternativeName>
        <fullName evidence="7">Plastid-encoded RNA polymerase subunit beta</fullName>
        <shortName evidence="7">RNA polymerase subunit beta</shortName>
    </alternativeName>
</protein>
<keyword evidence="16" id="KW-0934">Plastid</keyword>
<evidence type="ECO:0000259" key="15">
    <source>
        <dbReference type="Pfam" id="PF10385"/>
    </source>
</evidence>
<dbReference type="SUPFAM" id="SSF64484">
    <property type="entry name" value="beta and beta-prime subunits of DNA dependent RNA-polymerase"/>
    <property type="match status" value="2"/>
</dbReference>
<dbReference type="InterPro" id="IPR007641">
    <property type="entry name" value="RNA_pol_Rpb2_7"/>
</dbReference>
<comment type="subunit">
    <text evidence="7 8">In plastids the minimal PEP RNA polymerase catalytic core is composed of four subunits: alpha, beta, beta', and beta''. When a (nuclear-encoded) sigma factor is associated with the core the holoenzyme is formed, which can initiate transcription.</text>
</comment>
<dbReference type="GO" id="GO:0009507">
    <property type="term" value="C:chloroplast"/>
    <property type="evidence" value="ECO:0007669"/>
    <property type="project" value="UniProtKB-SubCell"/>
</dbReference>
<dbReference type="CDD" id="cd00653">
    <property type="entry name" value="RNA_pol_B_RPB2"/>
    <property type="match status" value="1"/>
</dbReference>
<geneLocation type="chloroplast" evidence="16"/>
<feature type="domain" description="DNA-directed RNA polymerase subunit 2 hybrid-binding" evidence="11">
    <location>
        <begin position="1001"/>
        <end position="1409"/>
    </location>
</feature>
<dbReference type="InterPro" id="IPR010243">
    <property type="entry name" value="RNA_pol_bsu_bac"/>
</dbReference>
<dbReference type="RefSeq" id="YP_009497598.1">
    <property type="nucleotide sequence ID" value="NC_038008.1"/>
</dbReference>
<dbReference type="Gene3D" id="3.90.1110.10">
    <property type="entry name" value="RNA polymerase Rpb2, domain 2"/>
    <property type="match status" value="1"/>
</dbReference>
<evidence type="ECO:0000256" key="9">
    <source>
        <dbReference type="SAM" id="Coils"/>
    </source>
</evidence>
<dbReference type="Pfam" id="PF00562">
    <property type="entry name" value="RNA_pol_Rpb2_6"/>
    <property type="match status" value="1"/>
</dbReference>
<evidence type="ECO:0000256" key="4">
    <source>
        <dbReference type="ARBA" id="ARBA00022695"/>
    </source>
</evidence>
<evidence type="ECO:0000313" key="16">
    <source>
        <dbReference type="EMBL" id="AWT40311.1"/>
    </source>
</evidence>
<feature type="domain" description="RNA polymerase Rpb2" evidence="14">
    <location>
        <begin position="794"/>
        <end position="862"/>
    </location>
</feature>
<dbReference type="InterPro" id="IPR014724">
    <property type="entry name" value="RNA_pol_RPB2_OB-fold"/>
</dbReference>
<feature type="region of interest" description="Disordered" evidence="10">
    <location>
        <begin position="1543"/>
        <end position="1566"/>
    </location>
</feature>
<dbReference type="InterPro" id="IPR019462">
    <property type="entry name" value="DNA-dir_RNA_pol_bsu_external_1"/>
</dbReference>
<dbReference type="EMBL" id="MG755807">
    <property type="protein sequence ID" value="AWT40311.1"/>
    <property type="molecule type" value="Genomic_DNA"/>
</dbReference>
<dbReference type="Pfam" id="PF04561">
    <property type="entry name" value="RNA_pol_Rpb2_2"/>
    <property type="match status" value="1"/>
</dbReference>
<keyword evidence="5 7" id="KW-0804">Transcription</keyword>
<dbReference type="Gene3D" id="2.30.150.10">
    <property type="entry name" value="DNA-directed RNA polymerase, beta subunit, external 1 domain"/>
    <property type="match status" value="1"/>
</dbReference>
<dbReference type="Gene3D" id="3.90.1100.10">
    <property type="match status" value="2"/>
</dbReference>
<dbReference type="InterPro" id="IPR007120">
    <property type="entry name" value="DNA-dir_RNAP_su2_dom"/>
</dbReference>
<feature type="coiled-coil region" evidence="9">
    <location>
        <begin position="218"/>
        <end position="252"/>
    </location>
</feature>
<evidence type="ECO:0000259" key="11">
    <source>
        <dbReference type="Pfam" id="PF00562"/>
    </source>
</evidence>
<dbReference type="Gene3D" id="2.40.270.10">
    <property type="entry name" value="DNA-directed RNA polymerase, subunit 2, domain 6"/>
    <property type="match status" value="1"/>
</dbReference>
<evidence type="ECO:0000259" key="14">
    <source>
        <dbReference type="Pfam" id="PF04565"/>
    </source>
</evidence>
<dbReference type="EC" id="2.7.7.6" evidence="7"/>
<dbReference type="GO" id="GO:0000428">
    <property type="term" value="C:DNA-directed RNA polymerase complex"/>
    <property type="evidence" value="ECO:0007669"/>
    <property type="project" value="UniProtKB-KW"/>
</dbReference>
<evidence type="ECO:0000259" key="13">
    <source>
        <dbReference type="Pfam" id="PF04561"/>
    </source>
</evidence>
<dbReference type="PANTHER" id="PTHR20856">
    <property type="entry name" value="DNA-DIRECTED RNA POLYMERASE I SUBUNIT 2"/>
    <property type="match status" value="1"/>
</dbReference>
<comment type="similarity">
    <text evidence="1 7 8">Belongs to the RNA polymerase beta chain family.</text>
</comment>
<evidence type="ECO:0000256" key="3">
    <source>
        <dbReference type="ARBA" id="ARBA00022679"/>
    </source>
</evidence>
<comment type="catalytic activity">
    <reaction evidence="6 7 8">
        <text>RNA(n) + a ribonucleoside 5'-triphosphate = RNA(n+1) + diphosphate</text>
        <dbReference type="Rhea" id="RHEA:21248"/>
        <dbReference type="Rhea" id="RHEA-COMP:14527"/>
        <dbReference type="Rhea" id="RHEA-COMP:17342"/>
        <dbReference type="ChEBI" id="CHEBI:33019"/>
        <dbReference type="ChEBI" id="CHEBI:61557"/>
        <dbReference type="ChEBI" id="CHEBI:140395"/>
        <dbReference type="EC" id="2.7.7.6"/>
    </reaction>
</comment>
<dbReference type="Gene3D" id="3.90.1800.10">
    <property type="entry name" value="RNA polymerase alpha subunit dimerisation domain"/>
    <property type="match status" value="1"/>
</dbReference>
<dbReference type="NCBIfam" id="NF001616">
    <property type="entry name" value="PRK00405.1"/>
    <property type="match status" value="1"/>
</dbReference>
<dbReference type="GO" id="GO:0032549">
    <property type="term" value="F:ribonucleoside binding"/>
    <property type="evidence" value="ECO:0007669"/>
    <property type="project" value="InterPro"/>
</dbReference>
<feature type="domain" description="RNA polymerase Rpb2" evidence="12">
    <location>
        <begin position="1412"/>
        <end position="1485"/>
    </location>
</feature>
<evidence type="ECO:0000256" key="7">
    <source>
        <dbReference type="HAMAP-Rule" id="MF_01321"/>
    </source>
</evidence>
<evidence type="ECO:0000259" key="12">
    <source>
        <dbReference type="Pfam" id="PF04560"/>
    </source>
</evidence>
<dbReference type="GO" id="GO:0006351">
    <property type="term" value="P:DNA-templated transcription"/>
    <property type="evidence" value="ECO:0007669"/>
    <property type="project" value="UniProtKB-UniRule"/>
</dbReference>
<keyword evidence="3 7" id="KW-0808">Transferase</keyword>
<evidence type="ECO:0000256" key="10">
    <source>
        <dbReference type="SAM" id="MobiDB-lite"/>
    </source>
</evidence>
<dbReference type="Gene3D" id="2.40.50.100">
    <property type="match status" value="1"/>
</dbReference>
<sequence>MNKMKMNYITNFPDFLQIQRTSFCWFISKGILEVFNNFNDVICITTKSEYILFTNEYKVLLPSRSLHSIKLNASSYMVQISIPLQVRDKVNNVIYSFSTYNLFKLPLMTNSCTFYLSGCERVVINQIVRSPGVYFKKVKSLRKPTPYKQTFSTEIDQLKSFIPSGDAFLFNQELSVPYKTEFSDLQLSATDLLGLTLRPIKKLLDKELSYSPILLAGYEKTKMRNRKMNELMQELMIEQKRFKEDEKKTEEECNKERTNAYNFLINKENLKARKKYVRLYRQFIELEKMRIYNDKNNPKIRWKHPSITNYSLKHRLSINSDYAFDFNFFSLFEIYKRFVLLTNKSIKKTFLRLFIKHIIFQVPRLRQSRNFIKLLSCFNWLIKTIIKYKILIKNKLQHITIKNKIIKVKVYEKQIQQYLIFLYIELHKGILFTNSSNSILNLKKNLKYLTQDLKKSHFKKVQNYIKNTTLLRPTIRFLTDVKPQIIHYFSTSSYPYDYQKKHEKIFQFKNLYNFPSKTRKYGHRYIKTENSFSNFTEYYQINPFCETKYKNKNYYSATLIPSLGSWIRFRFQKTSTIPEYRYPTKDITEDLTIQLEKYKQKPILLFFKEMGLTHLEIYSNLKNNDFFYSTKPFINYSSSSKTILPCFDINSNKVNITSDFSHIFNPTKYNLSRVGRLQINSRLNLTISPRIHAITYNDIFAIIDELIGLTVAKFTLNKDNVDHYKNKKVRPIGELLIRLMKIGYQRVLKTRAKEDKEAEKIGDDHDIEPVKKNLHFTLIGKCIREFFSTSQLSQYLDQTNPLSSLTHRRRVSCLGPDGLDRAQVSFSVREIHPSQYGRVCPIETSEGQNVGLTASLATCARVNKSGYLETPYWRVVNGKVFKTANPIYLTADMEDFYKIAPADIITTSDNYLIKNKIPVKFRQDFTDACPSEVDFISVTPIQMISLGTSLIPFIEHNDANRALMGSNMQRQAIPLLFPQKPIVGTGLERQIAIDSGMVQTAQKDGIVKSVTGRRIIIQDNKGQKQHYRLEKYMRTNQQTCFNQRPIVWEGEKIKSGQPLTDGPGVADNELALGQNVIVSYMPWQGYNFEDAILVNERLIYENIFSSIHIARYKVFCEYDSEKEEKITKAVPYVHNSELKNLEINGVIKIGTFVKPDDILVGKVVLKTELDYAPENLLIEAIFFPPKKKKRKRNKNQSAIDIKDNSFRVPKRIFGRVISTHISHDQLNDTFVSRKVQVYVAQLKRIKVGDKMSGRHGNKGVISRILPKQDMPFLPDGTPVDILLNPLGVPSRMNVGQLYECLLGLAGDKLNCRFKVFPFDEMHYCEASRILINKKLRKASVINNESWLFHPYTPGKMVLIDGRTGKEFENPVTVGTAYMLKLIHMVDDKIHARANGPYSITTQQPLRGKASHGGQRFGEMEVWALEGFGAAITLRELLTLKSDDMEGRHDLITSIVEKQPFPDYGVPESFKVALQELRSLGIDMMAYEIRPFHENENEYGSEELDLIENELSFCKDFAITLKLEDEEMLKEELDLVELETKENKKKEIKKNTKTKVEEKEIEEKKKSKKNEDLKIDELKNKLEK</sequence>
<comment type="subcellular location">
    <subcellularLocation>
        <location evidence="7">Plastid</location>
        <location evidence="7">Chloroplast</location>
    </subcellularLocation>
</comment>
<comment type="function">
    <text evidence="7 8">DNA-dependent RNA polymerase catalyzes the transcription of DNA into RNA using the four ribonucleoside triphosphates as substrates.</text>
</comment>
<keyword evidence="16" id="KW-0150">Chloroplast</keyword>
<dbReference type="GO" id="GO:0003899">
    <property type="term" value="F:DNA-directed RNA polymerase activity"/>
    <property type="evidence" value="ECO:0007669"/>
    <property type="project" value="UniProtKB-UniRule"/>
</dbReference>
<dbReference type="HAMAP" id="MF_01321">
    <property type="entry name" value="RNApol_bact_RpoB"/>
    <property type="match status" value="1"/>
</dbReference>
<keyword evidence="2 7" id="KW-0240">DNA-directed RNA polymerase</keyword>
<proteinExistence type="inferred from homology"/>
<dbReference type="Gene3D" id="2.40.50.150">
    <property type="match status" value="1"/>
</dbReference>
<dbReference type="Pfam" id="PF10385">
    <property type="entry name" value="RNA_pol_Rpb2_45"/>
    <property type="match status" value="1"/>
</dbReference>
<keyword evidence="9" id="KW-0175">Coiled coil</keyword>
<feature type="domain" description="RNA polymerase Rpb2" evidence="13">
    <location>
        <begin position="601"/>
        <end position="730"/>
    </location>
</feature>
<organism evidence="16">
    <name type="scientific">Astrosyne radiata</name>
    <dbReference type="NCBI Taxonomy" id="1158023"/>
    <lineage>
        <taxon>Eukaryota</taxon>
        <taxon>Sar</taxon>
        <taxon>Stramenopiles</taxon>
        <taxon>Ochrophyta</taxon>
        <taxon>Bacillariophyta</taxon>
        <taxon>Fragilariophyceae</taxon>
        <taxon>Fragilariophycidae</taxon>
        <taxon>Cyclophorales</taxon>
        <taxon>Cyclophoraceae</taxon>
        <taxon>Astrosyne</taxon>
    </lineage>
</organism>
<feature type="compositionally biased region" description="Basic and acidic residues" evidence="10">
    <location>
        <begin position="1553"/>
        <end position="1566"/>
    </location>
</feature>